<proteinExistence type="predicted"/>
<dbReference type="EMBL" id="QREV01000020">
    <property type="protein sequence ID" value="RDU49225.1"/>
    <property type="molecule type" value="Genomic_DNA"/>
</dbReference>
<feature type="non-terminal residue" evidence="1">
    <location>
        <position position="67"/>
    </location>
</feature>
<dbReference type="AlphaFoldDB" id="A0A3D8HE27"/>
<organism evidence="1 2">
    <name type="scientific">Parabacteroides acidifaciens</name>
    <dbReference type="NCBI Taxonomy" id="2290935"/>
    <lineage>
        <taxon>Bacteria</taxon>
        <taxon>Pseudomonadati</taxon>
        <taxon>Bacteroidota</taxon>
        <taxon>Bacteroidia</taxon>
        <taxon>Bacteroidales</taxon>
        <taxon>Tannerellaceae</taxon>
        <taxon>Parabacteroides</taxon>
    </lineage>
</organism>
<sequence>MKRYFKTIFCAPHGNKPLKFPWDIWNAVRLCLQIFDSPGVKFYHFAVVSGFQQSNCMLFDMGSAPHF</sequence>
<name>A0A3D8HE27_9BACT</name>
<dbReference type="Proteomes" id="UP000256321">
    <property type="component" value="Unassembled WGS sequence"/>
</dbReference>
<accession>A0A3D8HE27</accession>
<comment type="caution">
    <text evidence="1">The sequence shown here is derived from an EMBL/GenBank/DDBJ whole genome shotgun (WGS) entry which is preliminary data.</text>
</comment>
<reference evidence="1 2" key="1">
    <citation type="submission" date="2018-07" db="EMBL/GenBank/DDBJ databases">
        <title>Parabacteroides acidifaciens nov. sp., isolated from human feces.</title>
        <authorList>
            <person name="Wang Y.J."/>
        </authorList>
    </citation>
    <scope>NUCLEOTIDE SEQUENCE [LARGE SCALE GENOMIC DNA]</scope>
    <source>
        <strain evidence="1 2">426-9</strain>
    </source>
</reference>
<protein>
    <submittedName>
        <fullName evidence="1">Uncharacterized protein</fullName>
    </submittedName>
</protein>
<dbReference type="RefSeq" id="WP_208642465.1">
    <property type="nucleotide sequence ID" value="NZ_JACRTI010000020.1"/>
</dbReference>
<evidence type="ECO:0000313" key="1">
    <source>
        <dbReference type="EMBL" id="RDU49225.1"/>
    </source>
</evidence>
<evidence type="ECO:0000313" key="2">
    <source>
        <dbReference type="Proteomes" id="UP000256321"/>
    </source>
</evidence>
<gene>
    <name evidence="1" type="ORF">DWU89_10035</name>
</gene>